<dbReference type="PANTHER" id="PTHR31088:SF6">
    <property type="entry name" value="PHAGE SHOCK PROTEIN A"/>
    <property type="match status" value="1"/>
</dbReference>
<dbReference type="InterPro" id="IPR007157">
    <property type="entry name" value="PspA_VIPP1"/>
</dbReference>
<sequence>MGILSRMGLIVKTKASKLLDRYEDPREVLDYSYEKQLELIREVRKGIARVATSKKRLEIQKRKLEAQMEKLDVQARRAVEMGKEELARVALERKIALRSQISQLDGEIATLTAEQQRLEHTHGKLAQKIELFRARKEVLKARYTAAEAKSEVAESLSGISEEMADVGLALERAEEKTEQMSARAEALDELMESGVLDDLSVREDDIDSKLEELSASAELERELERLKSEAKED</sequence>
<feature type="coiled-coil region" evidence="2">
    <location>
        <begin position="47"/>
        <end position="229"/>
    </location>
</feature>
<keyword evidence="2" id="KW-0175">Coiled coil</keyword>
<dbReference type="RefSeq" id="WP_042687482.1">
    <property type="nucleotide sequence ID" value="NZ_DUIH01000011.1"/>
</dbReference>
<comment type="similarity">
    <text evidence="1">Belongs to the PspA/Vipp/IM30 family.</text>
</comment>
<gene>
    <name evidence="3" type="ORF">HA299_03395</name>
</gene>
<dbReference type="AlphaFoldDB" id="A0A832VZU3"/>
<name>A0A832VZU3_9EURY</name>
<dbReference type="EMBL" id="DUIH01000011">
    <property type="protein sequence ID" value="HIH69650.1"/>
    <property type="molecule type" value="Genomic_DNA"/>
</dbReference>
<proteinExistence type="inferred from homology"/>
<protein>
    <submittedName>
        <fullName evidence="3">PspA/IM30 family protein</fullName>
    </submittedName>
</protein>
<organism evidence="3 4">
    <name type="scientific">Methermicoccus shengliensis</name>
    <dbReference type="NCBI Taxonomy" id="660064"/>
    <lineage>
        <taxon>Archaea</taxon>
        <taxon>Methanobacteriati</taxon>
        <taxon>Methanobacteriota</taxon>
        <taxon>Stenosarchaea group</taxon>
        <taxon>Methanomicrobia</taxon>
        <taxon>Methanosarcinales</taxon>
        <taxon>Methermicoccaceae</taxon>
        <taxon>Methermicoccus</taxon>
    </lineage>
</organism>
<dbReference type="PANTHER" id="PTHR31088">
    <property type="entry name" value="MEMBRANE-ASSOCIATED PROTEIN VIPP1, CHLOROPLASTIC"/>
    <property type="match status" value="1"/>
</dbReference>
<dbReference type="Pfam" id="PF04012">
    <property type="entry name" value="PspA_IM30"/>
    <property type="match status" value="1"/>
</dbReference>
<accession>A0A832VZU3</accession>
<evidence type="ECO:0000313" key="4">
    <source>
        <dbReference type="Proteomes" id="UP000600363"/>
    </source>
</evidence>
<evidence type="ECO:0000313" key="3">
    <source>
        <dbReference type="EMBL" id="HIH69650.1"/>
    </source>
</evidence>
<comment type="caution">
    <text evidence="3">The sequence shown here is derived from an EMBL/GenBank/DDBJ whole genome shotgun (WGS) entry which is preliminary data.</text>
</comment>
<reference evidence="3" key="1">
    <citation type="journal article" date="2020" name="bioRxiv">
        <title>A rank-normalized archaeal taxonomy based on genome phylogeny resolves widespread incomplete and uneven classifications.</title>
        <authorList>
            <person name="Rinke C."/>
            <person name="Chuvochina M."/>
            <person name="Mussig A.J."/>
            <person name="Chaumeil P.-A."/>
            <person name="Waite D.W."/>
            <person name="Whitman W.B."/>
            <person name="Parks D.H."/>
            <person name="Hugenholtz P."/>
        </authorList>
    </citation>
    <scope>NUCLEOTIDE SEQUENCE</scope>
    <source>
        <strain evidence="3">UBA12518</strain>
    </source>
</reference>
<evidence type="ECO:0000256" key="1">
    <source>
        <dbReference type="ARBA" id="ARBA00043985"/>
    </source>
</evidence>
<evidence type="ECO:0000256" key="2">
    <source>
        <dbReference type="SAM" id="Coils"/>
    </source>
</evidence>
<dbReference type="Proteomes" id="UP000600363">
    <property type="component" value="Unassembled WGS sequence"/>
</dbReference>